<keyword evidence="4" id="KW-1185">Reference proteome</keyword>
<accession>A0A160P0H3</accession>
<dbReference type="FunFam" id="3.40.50.720:FF:000084">
    <property type="entry name" value="Short-chain dehydrogenase reductase"/>
    <property type="match status" value="1"/>
</dbReference>
<dbReference type="Pfam" id="PF13561">
    <property type="entry name" value="adh_short_C2"/>
    <property type="match status" value="1"/>
</dbReference>
<protein>
    <submittedName>
        <fullName evidence="3">3-oxoacyl-[acyl-carrier protein] reductase</fullName>
        <ecNumber evidence="3">1.1.1.100</ecNumber>
    </submittedName>
</protein>
<keyword evidence="2 3" id="KW-0560">Oxidoreductase</keyword>
<dbReference type="GO" id="GO:0004316">
    <property type="term" value="F:3-oxoacyl-[acyl-carrier-protein] reductase (NADPH) activity"/>
    <property type="evidence" value="ECO:0007669"/>
    <property type="project" value="UniProtKB-EC"/>
</dbReference>
<dbReference type="CDD" id="cd05233">
    <property type="entry name" value="SDR_c"/>
    <property type="match status" value="1"/>
</dbReference>
<dbReference type="EC" id="1.1.1.100" evidence="3"/>
<sequence>MTQPLIRERFEGHSALVTGAARGIGAAIACRLASEGARVLVTDIDEDGARRTAADLPGALAARCDVADQASVDAAVAYAAESFGGLDVLVNNAFAQDVADSERFEEEREESFRRQFEVTFMGAVRCVRAALPLLEAAGGRGAVVTIGSVNAEADFGNHAYSAAKAGLGSLTRTLAGDAAPRGVRVNLVHPGTIATLAWAGREKDLERLGERVYPLGRVGTPEDIAAAVAFLASADASWITGITLRVDGGLLAVPTRFSEILAD</sequence>
<dbReference type="PRINTS" id="PR00080">
    <property type="entry name" value="SDRFAMILY"/>
</dbReference>
<dbReference type="PANTHER" id="PTHR24321:SF14">
    <property type="entry name" value="SHORT-CHAIN TYPE DEHYDROGENASE_REDUCTASE BLR2146-RELATED"/>
    <property type="match status" value="1"/>
</dbReference>
<dbReference type="KEGG" id="slau:SLA_2955"/>
<evidence type="ECO:0000313" key="4">
    <source>
        <dbReference type="Proteomes" id="UP000217676"/>
    </source>
</evidence>
<dbReference type="PRINTS" id="PR00081">
    <property type="entry name" value="GDHRDH"/>
</dbReference>
<dbReference type="PANTHER" id="PTHR24321">
    <property type="entry name" value="DEHYDROGENASES, SHORT CHAIN"/>
    <property type="match status" value="1"/>
</dbReference>
<comment type="similarity">
    <text evidence="1">Belongs to the short-chain dehydrogenases/reductases (SDR) family.</text>
</comment>
<organism evidence="3 4">
    <name type="scientific">Streptomyces laurentii</name>
    <dbReference type="NCBI Taxonomy" id="39478"/>
    <lineage>
        <taxon>Bacteria</taxon>
        <taxon>Bacillati</taxon>
        <taxon>Actinomycetota</taxon>
        <taxon>Actinomycetes</taxon>
        <taxon>Kitasatosporales</taxon>
        <taxon>Streptomycetaceae</taxon>
        <taxon>Streptomyces</taxon>
    </lineage>
</organism>
<proteinExistence type="inferred from homology"/>
<dbReference type="EMBL" id="AP017424">
    <property type="protein sequence ID" value="BAU83871.1"/>
    <property type="molecule type" value="Genomic_DNA"/>
</dbReference>
<evidence type="ECO:0000313" key="3">
    <source>
        <dbReference type="EMBL" id="BAU83871.1"/>
    </source>
</evidence>
<dbReference type="InterPro" id="IPR002347">
    <property type="entry name" value="SDR_fam"/>
</dbReference>
<dbReference type="Proteomes" id="UP000217676">
    <property type="component" value="Chromosome"/>
</dbReference>
<evidence type="ECO:0000256" key="1">
    <source>
        <dbReference type="ARBA" id="ARBA00006484"/>
    </source>
</evidence>
<dbReference type="SUPFAM" id="SSF51735">
    <property type="entry name" value="NAD(P)-binding Rossmann-fold domains"/>
    <property type="match status" value="1"/>
</dbReference>
<dbReference type="Gene3D" id="3.40.50.720">
    <property type="entry name" value="NAD(P)-binding Rossmann-like Domain"/>
    <property type="match status" value="1"/>
</dbReference>
<gene>
    <name evidence="3" type="ORF">SLA_2955</name>
</gene>
<reference evidence="3 4" key="1">
    <citation type="journal article" date="2016" name="Genome Announc.">
        <title>Complete Genome Sequence of Thiostrepton-Producing Streptomyces laurentii ATCC 31255.</title>
        <authorList>
            <person name="Doi K."/>
            <person name="Fujino Y."/>
            <person name="Nagayoshi Y."/>
            <person name="Ohshima T."/>
            <person name="Ogata S."/>
        </authorList>
    </citation>
    <scope>NUCLEOTIDE SEQUENCE [LARGE SCALE GENOMIC DNA]</scope>
    <source>
        <strain evidence="3 4">ATCC 31255</strain>
    </source>
</reference>
<name>A0A160P0H3_STRLU</name>
<dbReference type="AlphaFoldDB" id="A0A160P0H3"/>
<dbReference type="InterPro" id="IPR036291">
    <property type="entry name" value="NAD(P)-bd_dom_sf"/>
</dbReference>
<evidence type="ECO:0000256" key="2">
    <source>
        <dbReference type="ARBA" id="ARBA00023002"/>
    </source>
</evidence>